<evidence type="ECO:0000313" key="10">
    <source>
        <dbReference type="Proteomes" id="UP001313282"/>
    </source>
</evidence>
<dbReference type="EC" id="1.2.1.3" evidence="3"/>
<dbReference type="Gene3D" id="3.40.309.10">
    <property type="entry name" value="Aldehyde Dehydrogenase, Chain A, domain 2"/>
    <property type="match status" value="1"/>
</dbReference>
<evidence type="ECO:0000259" key="8">
    <source>
        <dbReference type="Pfam" id="PF00171"/>
    </source>
</evidence>
<comment type="similarity">
    <text evidence="1 7">Belongs to the aldehyde dehydrogenase family.</text>
</comment>
<keyword evidence="10" id="KW-1185">Reference proteome</keyword>
<dbReference type="GO" id="GO:0019413">
    <property type="term" value="P:acetate biosynthetic process"/>
    <property type="evidence" value="ECO:0007669"/>
    <property type="project" value="UniProtKB-ARBA"/>
</dbReference>
<dbReference type="AlphaFoldDB" id="A0AAN8MN71"/>
<dbReference type="InterPro" id="IPR015590">
    <property type="entry name" value="Aldehyde_DH_dom"/>
</dbReference>
<evidence type="ECO:0000256" key="2">
    <source>
        <dbReference type="ARBA" id="ARBA00023002"/>
    </source>
</evidence>
<dbReference type="FunFam" id="3.40.309.10:FF:000001">
    <property type="entry name" value="Mitochondrial aldehyde dehydrogenase 2"/>
    <property type="match status" value="1"/>
</dbReference>
<gene>
    <name evidence="9" type="ORF">TWF718_010995</name>
</gene>
<comment type="caution">
    <text evidence="9">The sequence shown here is derived from an EMBL/GenBank/DDBJ whole genome shotgun (WGS) entry which is preliminary data.</text>
</comment>
<reference evidence="9 10" key="1">
    <citation type="submission" date="2019-10" db="EMBL/GenBank/DDBJ databases">
        <authorList>
            <person name="Palmer J.M."/>
        </authorList>
    </citation>
    <scope>NUCLEOTIDE SEQUENCE [LARGE SCALE GENOMIC DNA]</scope>
    <source>
        <strain evidence="9 10">TWF718</strain>
    </source>
</reference>
<proteinExistence type="inferred from homology"/>
<dbReference type="Proteomes" id="UP001313282">
    <property type="component" value="Unassembled WGS sequence"/>
</dbReference>
<dbReference type="InterPro" id="IPR016162">
    <property type="entry name" value="Ald_DH_N"/>
</dbReference>
<evidence type="ECO:0000256" key="5">
    <source>
        <dbReference type="ARBA" id="ARBA00049194"/>
    </source>
</evidence>
<dbReference type="FunFam" id="3.40.605.10:FF:000050">
    <property type="entry name" value="Aldehyde dehydrogenase, mitochondrial"/>
    <property type="match status" value="1"/>
</dbReference>
<dbReference type="SUPFAM" id="SSF53720">
    <property type="entry name" value="ALDH-like"/>
    <property type="match status" value="1"/>
</dbReference>
<dbReference type="Gene3D" id="3.40.605.10">
    <property type="entry name" value="Aldehyde Dehydrogenase, Chain A, domain 1"/>
    <property type="match status" value="1"/>
</dbReference>
<evidence type="ECO:0000256" key="1">
    <source>
        <dbReference type="ARBA" id="ARBA00009986"/>
    </source>
</evidence>
<dbReference type="PROSITE" id="PS00687">
    <property type="entry name" value="ALDEHYDE_DEHYDR_GLU"/>
    <property type="match status" value="1"/>
</dbReference>
<organism evidence="9 10">
    <name type="scientific">Orbilia javanica</name>
    <dbReference type="NCBI Taxonomy" id="47235"/>
    <lineage>
        <taxon>Eukaryota</taxon>
        <taxon>Fungi</taxon>
        <taxon>Dikarya</taxon>
        <taxon>Ascomycota</taxon>
        <taxon>Pezizomycotina</taxon>
        <taxon>Orbiliomycetes</taxon>
        <taxon>Orbiliales</taxon>
        <taxon>Orbiliaceae</taxon>
        <taxon>Orbilia</taxon>
    </lineage>
</organism>
<name>A0AAN8MN71_9PEZI</name>
<feature type="active site" evidence="6">
    <location>
        <position position="348"/>
    </location>
</feature>
<dbReference type="InterPro" id="IPR016163">
    <property type="entry name" value="Ald_DH_C"/>
</dbReference>
<evidence type="ECO:0000256" key="3">
    <source>
        <dbReference type="ARBA" id="ARBA00024226"/>
    </source>
</evidence>
<dbReference type="InterPro" id="IPR016161">
    <property type="entry name" value="Ald_DH/histidinol_DH"/>
</dbReference>
<evidence type="ECO:0000313" key="9">
    <source>
        <dbReference type="EMBL" id="KAK6333172.1"/>
    </source>
</evidence>
<evidence type="ECO:0000256" key="4">
    <source>
        <dbReference type="ARBA" id="ARBA00044146"/>
    </source>
</evidence>
<sequence>MIRSTFNCIRRLSIVTKPEGLRNCQHLLHTRNTNRRIGSLCCRVPQLQQLYIPTIPNTGFRFLQSRNLPQSSTPHHRLFSTMSSSLTQEIKAPNGVTYQQPIGLFIGGGWVKSKAGNKIASINPATEEEICQVYAAEEDDVDIAVAAARKAFKDPKWSDIETSERGRLLNKLADLVERDAKTIATIETMDNGKPYTVALTEDVAGSVDVLRHYAGWADKIYGRTIDTSPKKFAYTRHEPIGVCAQVIPWNYPLLMAAWKLGPALATGNVVVMKTAEQTPLSVLYLSNLINEAGFPPGVVNILSGYGKTAGAALVQHLDVDKIAFTGSTFTGKQIMKMASVNLKNITLETGGKSPSIIFDDAEIDQAVKWTHSGIMSNMGQVCCATSRVYVHEKIYDQFIEEFRKFVSEVSLVGDPFAETTFQGPQVSKVQYDKILGYVESGLSEGARLISGGKKHGDKGYFIQPTIFADVKDDMTISREEIFGPFVCFSSFKNEEEVIDRANNTTYGLGAAVFTRDIERAHKVAAKLQAGMVWINSSNDSHFGIPFGGVKQSGIGRELGEYGLQAYTQAKAVHVNLGNRM</sequence>
<dbReference type="GO" id="GO:0004029">
    <property type="term" value="F:aldehyde dehydrogenase (NAD+) activity"/>
    <property type="evidence" value="ECO:0007669"/>
    <property type="project" value="UniProtKB-EC"/>
</dbReference>
<dbReference type="Pfam" id="PF00171">
    <property type="entry name" value="Aldedh"/>
    <property type="match status" value="1"/>
</dbReference>
<dbReference type="EMBL" id="JAVHNR010000009">
    <property type="protein sequence ID" value="KAK6333172.1"/>
    <property type="molecule type" value="Genomic_DNA"/>
</dbReference>
<accession>A0AAN8MN71</accession>
<protein>
    <recommendedName>
        <fullName evidence="4">Aldehyde dehydrogenase</fullName>
        <ecNumber evidence="3">1.2.1.3</ecNumber>
    </recommendedName>
</protein>
<dbReference type="FunFam" id="3.40.605.10:FF:000026">
    <property type="entry name" value="Aldehyde dehydrogenase, putative"/>
    <property type="match status" value="1"/>
</dbReference>
<comment type="catalytic activity">
    <reaction evidence="5">
        <text>an aldehyde + NAD(+) + H2O = a carboxylate + NADH + 2 H(+)</text>
        <dbReference type="Rhea" id="RHEA:16185"/>
        <dbReference type="ChEBI" id="CHEBI:15377"/>
        <dbReference type="ChEBI" id="CHEBI:15378"/>
        <dbReference type="ChEBI" id="CHEBI:17478"/>
        <dbReference type="ChEBI" id="CHEBI:29067"/>
        <dbReference type="ChEBI" id="CHEBI:57540"/>
        <dbReference type="ChEBI" id="CHEBI:57945"/>
        <dbReference type="EC" id="1.2.1.3"/>
    </reaction>
</comment>
<dbReference type="PANTHER" id="PTHR11699">
    <property type="entry name" value="ALDEHYDE DEHYDROGENASE-RELATED"/>
    <property type="match status" value="1"/>
</dbReference>
<evidence type="ECO:0000256" key="6">
    <source>
        <dbReference type="PROSITE-ProRule" id="PRU10007"/>
    </source>
</evidence>
<dbReference type="InterPro" id="IPR029510">
    <property type="entry name" value="Ald_DH_CS_GLU"/>
</dbReference>
<dbReference type="CDD" id="cd07091">
    <property type="entry name" value="ALDH_F1-2_Ald2-like"/>
    <property type="match status" value="1"/>
</dbReference>
<evidence type="ECO:0000256" key="7">
    <source>
        <dbReference type="RuleBase" id="RU003345"/>
    </source>
</evidence>
<feature type="domain" description="Aldehyde dehydrogenase" evidence="8">
    <location>
        <begin position="110"/>
        <end position="572"/>
    </location>
</feature>
<keyword evidence="2 7" id="KW-0560">Oxidoreductase</keyword>